<organism evidence="1 2">
    <name type="scientific">Sporosarcina highlanderae</name>
    <dbReference type="NCBI Taxonomy" id="3035916"/>
    <lineage>
        <taxon>Bacteria</taxon>
        <taxon>Bacillati</taxon>
        <taxon>Bacillota</taxon>
        <taxon>Bacilli</taxon>
        <taxon>Bacillales</taxon>
        <taxon>Caryophanaceae</taxon>
        <taxon>Sporosarcina</taxon>
    </lineage>
</organism>
<accession>A0ABT8JTY9</accession>
<reference evidence="1" key="1">
    <citation type="submission" date="2023-03" db="EMBL/GenBank/DDBJ databases">
        <title>MT1 and MT2 Draft Genomes of Novel Species.</title>
        <authorList>
            <person name="Venkateswaran K."/>
        </authorList>
    </citation>
    <scope>NUCLEOTIDE SEQUENCE</scope>
    <source>
        <strain evidence="1">F6_3S_P_2</strain>
    </source>
</reference>
<dbReference type="EMBL" id="JAROCC010000012">
    <property type="protein sequence ID" value="MDN4608631.1"/>
    <property type="molecule type" value="Genomic_DNA"/>
</dbReference>
<name>A0ABT8JTY9_9BACL</name>
<dbReference type="Proteomes" id="UP001175097">
    <property type="component" value="Unassembled WGS sequence"/>
</dbReference>
<sequence>MTVIVTGNGGWQMLAPSEALNSPAHLGEVFRMLDLIDKVDREIEHGAQFEQEVADKARVASKAQEAYVIPLTIAENVRSLIRALQPQVARFQWMDVELRQQSRERLFLLAGELLAAQLLLAHVEGYEELHREVSILKMRLDRVVYSERPVGAGWRAI</sequence>
<keyword evidence="2" id="KW-1185">Reference proteome</keyword>
<protein>
    <submittedName>
        <fullName evidence="1">Uncharacterized protein</fullName>
    </submittedName>
</protein>
<gene>
    <name evidence="1" type="ORF">P5G49_14310</name>
</gene>
<proteinExistence type="predicted"/>
<evidence type="ECO:0000313" key="1">
    <source>
        <dbReference type="EMBL" id="MDN4608631.1"/>
    </source>
</evidence>
<dbReference type="RefSeq" id="WP_301244825.1">
    <property type="nucleotide sequence ID" value="NZ_JAROCC010000012.1"/>
</dbReference>
<evidence type="ECO:0000313" key="2">
    <source>
        <dbReference type="Proteomes" id="UP001175097"/>
    </source>
</evidence>
<comment type="caution">
    <text evidence="1">The sequence shown here is derived from an EMBL/GenBank/DDBJ whole genome shotgun (WGS) entry which is preliminary data.</text>
</comment>